<evidence type="ECO:0000313" key="4">
    <source>
        <dbReference type="Proteomes" id="UP000094936"/>
    </source>
</evidence>
<dbReference type="Gene3D" id="2.60.40.380">
    <property type="entry name" value="Purple acid phosphatase-like, N-terminal"/>
    <property type="match status" value="1"/>
</dbReference>
<dbReference type="PANTHER" id="PTHR43606">
    <property type="entry name" value="PHOSPHATASE, PUTATIVE (AFU_ORTHOLOGUE AFUA_6G08710)-RELATED"/>
    <property type="match status" value="1"/>
</dbReference>
<comment type="caution">
    <text evidence="3">The sequence shown here is derived from an EMBL/GenBank/DDBJ whole genome shotgun (WGS) entry which is preliminary data.</text>
</comment>
<feature type="domain" description="PhoD-like phosphatase metallophosphatase" evidence="1">
    <location>
        <begin position="141"/>
        <end position="439"/>
    </location>
</feature>
<dbReference type="PANTHER" id="PTHR43606:SF2">
    <property type="entry name" value="ALKALINE PHOSPHATASE FAMILY PROTEIN (AFU_ORTHOLOGUE AFUA_5G03860)"/>
    <property type="match status" value="1"/>
</dbReference>
<dbReference type="Pfam" id="PF16655">
    <property type="entry name" value="PhoD_N"/>
    <property type="match status" value="1"/>
</dbReference>
<evidence type="ECO:0000259" key="1">
    <source>
        <dbReference type="Pfam" id="PF09423"/>
    </source>
</evidence>
<evidence type="ECO:0008006" key="5">
    <source>
        <dbReference type="Google" id="ProtNLM"/>
    </source>
</evidence>
<organism evidence="3 4">
    <name type="scientific">Veronia pacifica</name>
    <dbReference type="NCBI Taxonomy" id="1080227"/>
    <lineage>
        <taxon>Bacteria</taxon>
        <taxon>Pseudomonadati</taxon>
        <taxon>Pseudomonadota</taxon>
        <taxon>Gammaproteobacteria</taxon>
        <taxon>Vibrionales</taxon>
        <taxon>Vibrionaceae</taxon>
        <taxon>Veronia</taxon>
    </lineage>
</organism>
<dbReference type="CDD" id="cd07389">
    <property type="entry name" value="MPP_PhoD"/>
    <property type="match status" value="1"/>
</dbReference>
<dbReference type="Proteomes" id="UP000094936">
    <property type="component" value="Unassembled WGS sequence"/>
</dbReference>
<dbReference type="Gene3D" id="3.60.21.70">
    <property type="entry name" value="PhoD-like phosphatase"/>
    <property type="match status" value="1"/>
</dbReference>
<protein>
    <recommendedName>
        <fullName evidence="5">Phosphodiesterase</fullName>
    </recommendedName>
</protein>
<sequence>MLSGAVFAPFVTVSPTTAAGILNTSNQDNDVFSFGIASGDPSDSGVIIWTRINPEYIQNPQTDDLHLVFWPLNQKENSKAIKINADEIKRENDFTVRINLDGMMDENQFYHYQFEYGQRSSIIGRCRTLPASTTTLEQLKLAVLTCQDFTTGYYNAFSHLADEAVDFVVHMGDFIYEYSQYEGFEDSTLPGRKLTFPSGQKLATTLEDFRHAYKTYRSDKQLQKAMAQHTWILSTDDHDCADNCYWNYEEDTLGLPSHDSRHQLDAQALMDIKLSSQKAWFEYVPTRVDINEDASHPHDYLTIYRNFKFGQLAEIFMTDSRTYRSEPSCDSKDLNDGSQCMDIPDPKRTMLGDRQRNWLIDGINTSDSHWKIWGNQTLVAKFGLTGILREYQINKDAWDGFPEERKTIARAIKDNGTNNFVTLTGDLHTSIVTYSKIEYTNDGIFYPNGDLDNLVVQNL</sequence>
<dbReference type="InterPro" id="IPR052900">
    <property type="entry name" value="Phospholipid_Metab_Enz"/>
</dbReference>
<name>A0A1C3EG50_9GAMM</name>
<evidence type="ECO:0000259" key="2">
    <source>
        <dbReference type="Pfam" id="PF16655"/>
    </source>
</evidence>
<dbReference type="InterPro" id="IPR029052">
    <property type="entry name" value="Metallo-depent_PP-like"/>
</dbReference>
<dbReference type="STRING" id="1080227.A8L45_13655"/>
<keyword evidence="4" id="KW-1185">Reference proteome</keyword>
<dbReference type="SUPFAM" id="SSF56300">
    <property type="entry name" value="Metallo-dependent phosphatases"/>
    <property type="match status" value="1"/>
</dbReference>
<dbReference type="InterPro" id="IPR018946">
    <property type="entry name" value="PhoD-like_MPP"/>
</dbReference>
<dbReference type="EMBL" id="LYBM01000025">
    <property type="protein sequence ID" value="ODA32236.1"/>
    <property type="molecule type" value="Genomic_DNA"/>
</dbReference>
<accession>A0A1C3EG50</accession>
<reference evidence="3 4" key="1">
    <citation type="submission" date="2016-05" db="EMBL/GenBank/DDBJ databases">
        <title>Genomic Taxonomy of the Vibrionaceae.</title>
        <authorList>
            <person name="Gomez-Gil B."/>
            <person name="Enciso-Ibarra J."/>
        </authorList>
    </citation>
    <scope>NUCLEOTIDE SEQUENCE [LARGE SCALE GENOMIC DNA]</scope>
    <source>
        <strain evidence="3 4">CAIM 1920</strain>
    </source>
</reference>
<feature type="domain" description="Phospholipase D N-terminal" evidence="2">
    <location>
        <begin position="35"/>
        <end position="128"/>
    </location>
</feature>
<dbReference type="AlphaFoldDB" id="A0A1C3EG50"/>
<proteinExistence type="predicted"/>
<gene>
    <name evidence="3" type="ORF">A8L45_13655</name>
</gene>
<dbReference type="InterPro" id="IPR038607">
    <property type="entry name" value="PhoD-like_sf"/>
</dbReference>
<dbReference type="InterPro" id="IPR032093">
    <property type="entry name" value="PhoD_N"/>
</dbReference>
<evidence type="ECO:0000313" key="3">
    <source>
        <dbReference type="EMBL" id="ODA32236.1"/>
    </source>
</evidence>
<dbReference type="Pfam" id="PF09423">
    <property type="entry name" value="PhoD"/>
    <property type="match status" value="1"/>
</dbReference>